<dbReference type="InterPro" id="IPR000089">
    <property type="entry name" value="Biotin_lipoyl"/>
</dbReference>
<comment type="function">
    <text evidence="8">This protein is a component of the acetyl coenzyme A carboxylase complex; first, biotin carboxylase catalyzes the carboxylation of the carrier protein and then the transcarboxylase transfers the carboxyl group to form malonyl-CoA.</text>
</comment>
<dbReference type="GO" id="GO:0006633">
    <property type="term" value="P:fatty acid biosynthetic process"/>
    <property type="evidence" value="ECO:0007669"/>
    <property type="project" value="UniProtKB-UniPathway"/>
</dbReference>
<dbReference type="SUPFAM" id="SSF51230">
    <property type="entry name" value="Single hybrid motif"/>
    <property type="match status" value="1"/>
</dbReference>
<dbReference type="PANTHER" id="PTHR45266">
    <property type="entry name" value="OXALOACETATE DECARBOXYLASE ALPHA CHAIN"/>
    <property type="match status" value="1"/>
</dbReference>
<keyword evidence="3 8" id="KW-0444">Lipid biosynthesis</keyword>
<evidence type="ECO:0000256" key="5">
    <source>
        <dbReference type="ARBA" id="ARBA00023098"/>
    </source>
</evidence>
<comment type="pathway">
    <text evidence="1 8">Lipid metabolism; fatty acid biosynthesis.</text>
</comment>
<gene>
    <name evidence="10" type="primary">accB</name>
</gene>
<evidence type="ECO:0000256" key="7">
    <source>
        <dbReference type="ARBA" id="ARBA00023267"/>
    </source>
</evidence>
<accession>A0A060AE34</accession>
<evidence type="ECO:0000313" key="10">
    <source>
        <dbReference type="EMBL" id="AIA61176.1"/>
    </source>
</evidence>
<evidence type="ECO:0000256" key="4">
    <source>
        <dbReference type="ARBA" id="ARBA00022832"/>
    </source>
</evidence>
<dbReference type="PROSITE" id="PS00188">
    <property type="entry name" value="BIOTIN"/>
    <property type="match status" value="1"/>
</dbReference>
<keyword evidence="4 8" id="KW-0276">Fatty acid metabolism</keyword>
<dbReference type="Pfam" id="PF00364">
    <property type="entry name" value="Biotin_lipoyl"/>
    <property type="match status" value="1"/>
</dbReference>
<keyword evidence="6 8" id="KW-0275">Fatty acid biosynthesis</keyword>
<dbReference type="PANTHER" id="PTHR45266:SF3">
    <property type="entry name" value="OXALOACETATE DECARBOXYLASE ALPHA CHAIN"/>
    <property type="match status" value="1"/>
</dbReference>
<evidence type="ECO:0000256" key="8">
    <source>
        <dbReference type="RuleBase" id="RU364072"/>
    </source>
</evidence>
<evidence type="ECO:0000259" key="9">
    <source>
        <dbReference type="PROSITE" id="PS50968"/>
    </source>
</evidence>
<dbReference type="InterPro" id="IPR001249">
    <property type="entry name" value="AcCoA_biotinCC"/>
</dbReference>
<comment type="subcellular location">
    <subcellularLocation>
        <location evidence="8">Plastid</location>
        <location evidence="8">Chloroplast</location>
    </subcellularLocation>
</comment>
<dbReference type="CDD" id="cd06850">
    <property type="entry name" value="biotinyl_domain"/>
    <property type="match status" value="1"/>
</dbReference>
<dbReference type="InterPro" id="IPR050709">
    <property type="entry name" value="Biotin_Carboxyl_Carrier/Decarb"/>
</dbReference>
<evidence type="ECO:0000256" key="3">
    <source>
        <dbReference type="ARBA" id="ARBA00022516"/>
    </source>
</evidence>
<proteinExistence type="predicted"/>
<keyword evidence="5 8" id="KW-0443">Lipid metabolism</keyword>
<dbReference type="Gene3D" id="2.40.50.100">
    <property type="match status" value="1"/>
</dbReference>
<geneLocation type="chloroplast" evidence="10"/>
<protein>
    <recommendedName>
        <fullName evidence="2 8">Biotin carboxyl carrier protein of acetyl-CoA carboxylase</fullName>
    </recommendedName>
</protein>
<dbReference type="GO" id="GO:0003989">
    <property type="term" value="F:acetyl-CoA carboxylase activity"/>
    <property type="evidence" value="ECO:0007669"/>
    <property type="project" value="InterPro"/>
</dbReference>
<dbReference type="PRINTS" id="PR01071">
    <property type="entry name" value="ACOABIOTINCC"/>
</dbReference>
<sequence>MMGEHNWQKIKLHSDELSLQLNLATKQEFIEKKPELESQLELDLVDIKAPMSGTYYAAASPNAAPFVKIGSHVKVGQTLCIIEAMKLMNTIESEHEGQIVQILVSNAQMVTAGQVMMKMKP</sequence>
<name>A0A060AE34_9RHOD</name>
<evidence type="ECO:0000256" key="6">
    <source>
        <dbReference type="ARBA" id="ARBA00023160"/>
    </source>
</evidence>
<dbReference type="AlphaFoldDB" id="A0A060AE34"/>
<reference evidence="10" key="1">
    <citation type="submission" date="2014-03" db="EMBL/GenBank/DDBJ databases">
        <title>Metagenomic reconstruction of the complete chloroplast and mitochondrial genomes of a novel unicellular red alga from the Cyanidiaceae family.</title>
        <authorList>
            <person name="Servin-Garciduenas L.E."/>
            <person name="Martinez-Romero E."/>
        </authorList>
    </citation>
    <scope>NUCLEOTIDE SEQUENCE</scope>
    <source>
        <strain evidence="10">MX-AZ01</strain>
    </source>
</reference>
<dbReference type="InterPro" id="IPR011053">
    <property type="entry name" value="Single_hybrid_motif"/>
</dbReference>
<dbReference type="PROSITE" id="PS50968">
    <property type="entry name" value="BIOTINYL_LIPOYL"/>
    <property type="match status" value="1"/>
</dbReference>
<evidence type="ECO:0000256" key="1">
    <source>
        <dbReference type="ARBA" id="ARBA00005194"/>
    </source>
</evidence>
<dbReference type="GO" id="GO:0009317">
    <property type="term" value="C:acetyl-CoA carboxylase complex"/>
    <property type="evidence" value="ECO:0007669"/>
    <property type="project" value="InterPro"/>
</dbReference>
<dbReference type="GO" id="GO:0009507">
    <property type="term" value="C:chloroplast"/>
    <property type="evidence" value="ECO:0007669"/>
    <property type="project" value="UniProtKB-SubCell"/>
</dbReference>
<keyword evidence="7 8" id="KW-0092">Biotin</keyword>
<dbReference type="EMBL" id="KJ569775">
    <property type="protein sequence ID" value="AIA61176.1"/>
    <property type="molecule type" value="Genomic_DNA"/>
</dbReference>
<keyword evidence="8 10" id="KW-0150">Chloroplast</keyword>
<evidence type="ECO:0000256" key="2">
    <source>
        <dbReference type="ARBA" id="ARBA00017562"/>
    </source>
</evidence>
<dbReference type="UniPathway" id="UPA00094"/>
<dbReference type="InterPro" id="IPR001882">
    <property type="entry name" value="Biotin_BS"/>
</dbReference>
<keyword evidence="8 10" id="KW-0934">Plastid</keyword>
<organism evidence="10">
    <name type="scientific">Cyanidiaceae sp. MX-AZ01</name>
    <dbReference type="NCBI Taxonomy" id="1503164"/>
    <lineage>
        <taxon>Eukaryota</taxon>
        <taxon>Rhodophyta</taxon>
        <taxon>Bangiophyceae</taxon>
        <taxon>Cyanidiales</taxon>
        <taxon>Cyanidiaceae</taxon>
    </lineage>
</organism>
<feature type="domain" description="Lipoyl-binding" evidence="9">
    <location>
        <begin position="44"/>
        <end position="120"/>
    </location>
</feature>